<keyword evidence="14" id="KW-1185">Reference proteome</keyword>
<comment type="similarity">
    <text evidence="2">Belongs to the TMEM231 family.</text>
</comment>
<name>A0AA88GGL7_NAELO</name>
<keyword evidence="4" id="KW-1003">Cell membrane</keyword>
<comment type="function">
    <text evidence="11">Transmembrane component of the tectonic-like complex, a complex localized at the transition zone of primary cilia and acting as a barrier that prevents diffusion of transmembrane proteins between the cilia and plasma membranes. Required for ciliogenesis and sonic hedgehog/SHH signaling.</text>
</comment>
<evidence type="ECO:0000256" key="3">
    <source>
        <dbReference type="ARBA" id="ARBA00015087"/>
    </source>
</evidence>
<keyword evidence="5 12" id="KW-0812">Transmembrane</keyword>
<reference evidence="13 14" key="1">
    <citation type="journal article" date="2018" name="BMC Genomics">
        <title>The genome of Naegleria lovaniensis, the basis for a comparative approach to unravel pathogenicity factors of the human pathogenic amoeba N. fowleri.</title>
        <authorList>
            <person name="Liechti N."/>
            <person name="Schurch N."/>
            <person name="Bruggmann R."/>
            <person name="Wittwer M."/>
        </authorList>
    </citation>
    <scope>NUCLEOTIDE SEQUENCE [LARGE SCALE GENOMIC DNA]</scope>
    <source>
        <strain evidence="13 14">ATCC 30569</strain>
    </source>
</reference>
<evidence type="ECO:0000256" key="11">
    <source>
        <dbReference type="ARBA" id="ARBA00024803"/>
    </source>
</evidence>
<evidence type="ECO:0000313" key="13">
    <source>
        <dbReference type="EMBL" id="KAG2379044.1"/>
    </source>
</evidence>
<evidence type="ECO:0000256" key="2">
    <source>
        <dbReference type="ARBA" id="ARBA00009082"/>
    </source>
</evidence>
<evidence type="ECO:0000256" key="4">
    <source>
        <dbReference type="ARBA" id="ARBA00022475"/>
    </source>
</evidence>
<evidence type="ECO:0000256" key="6">
    <source>
        <dbReference type="ARBA" id="ARBA00022989"/>
    </source>
</evidence>
<dbReference type="Proteomes" id="UP000816034">
    <property type="component" value="Unassembled WGS sequence"/>
</dbReference>
<keyword evidence="9" id="KW-0325">Glycoprotein</keyword>
<comment type="subcellular location">
    <subcellularLocation>
        <location evidence="1">Cell projection</location>
        <location evidence="1">Cilium membrane</location>
        <topology evidence="1">Multi-pass membrane protein</topology>
    </subcellularLocation>
</comment>
<keyword evidence="8 12" id="KW-0472">Membrane</keyword>
<dbReference type="GO" id="GO:0032880">
    <property type="term" value="P:regulation of protein localization"/>
    <property type="evidence" value="ECO:0007669"/>
    <property type="project" value="TreeGrafter"/>
</dbReference>
<dbReference type="GO" id="GO:0060271">
    <property type="term" value="P:cilium assembly"/>
    <property type="evidence" value="ECO:0007669"/>
    <property type="project" value="TreeGrafter"/>
</dbReference>
<keyword evidence="10" id="KW-0966">Cell projection</keyword>
<dbReference type="RefSeq" id="XP_044546306.1">
    <property type="nucleotide sequence ID" value="XM_044697674.1"/>
</dbReference>
<evidence type="ECO:0000256" key="1">
    <source>
        <dbReference type="ARBA" id="ARBA00004272"/>
    </source>
</evidence>
<accession>A0AA88GGL7</accession>
<comment type="caution">
    <text evidence="13">The sequence shown here is derived from an EMBL/GenBank/DDBJ whole genome shotgun (WGS) entry which is preliminary data.</text>
</comment>
<dbReference type="PANTHER" id="PTHR14605">
    <property type="entry name" value="CHST5 PROTEIN"/>
    <property type="match status" value="1"/>
</dbReference>
<keyword evidence="7" id="KW-0969">Cilium</keyword>
<evidence type="ECO:0000256" key="8">
    <source>
        <dbReference type="ARBA" id="ARBA00023136"/>
    </source>
</evidence>
<dbReference type="GO" id="GO:0035869">
    <property type="term" value="C:ciliary transition zone"/>
    <property type="evidence" value="ECO:0007669"/>
    <property type="project" value="TreeGrafter"/>
</dbReference>
<evidence type="ECO:0000256" key="9">
    <source>
        <dbReference type="ARBA" id="ARBA00023180"/>
    </source>
</evidence>
<dbReference type="GeneID" id="68100136"/>
<dbReference type="PANTHER" id="PTHR14605:SF1">
    <property type="entry name" value="TRANSMEMBRANE PROTEIN 231"/>
    <property type="match status" value="1"/>
</dbReference>
<feature type="transmembrane region" description="Helical" evidence="12">
    <location>
        <begin position="204"/>
        <end position="221"/>
    </location>
</feature>
<dbReference type="Pfam" id="PF10149">
    <property type="entry name" value="TM231"/>
    <property type="match status" value="1"/>
</dbReference>
<keyword evidence="6 12" id="KW-1133">Transmembrane helix</keyword>
<evidence type="ECO:0000256" key="5">
    <source>
        <dbReference type="ARBA" id="ARBA00022692"/>
    </source>
</evidence>
<evidence type="ECO:0000313" key="14">
    <source>
        <dbReference type="Proteomes" id="UP000816034"/>
    </source>
</evidence>
<gene>
    <name evidence="13" type="ORF">C9374_007682</name>
</gene>
<dbReference type="AlphaFoldDB" id="A0AA88GGL7"/>
<evidence type="ECO:0000256" key="12">
    <source>
        <dbReference type="SAM" id="Phobius"/>
    </source>
</evidence>
<dbReference type="InterPro" id="IPR019306">
    <property type="entry name" value="TMEM231"/>
</dbReference>
<dbReference type="EMBL" id="PYSW02000030">
    <property type="protein sequence ID" value="KAG2379044.1"/>
    <property type="molecule type" value="Genomic_DNA"/>
</dbReference>
<protein>
    <recommendedName>
        <fullName evidence="3">Transmembrane protein 231</fullName>
    </recommendedName>
</protein>
<evidence type="ECO:0000256" key="10">
    <source>
        <dbReference type="ARBA" id="ARBA00023273"/>
    </source>
</evidence>
<evidence type="ECO:0000256" key="7">
    <source>
        <dbReference type="ARBA" id="ARBA00023069"/>
    </source>
</evidence>
<proteinExistence type="inferred from homology"/>
<organism evidence="13 14">
    <name type="scientific">Naegleria lovaniensis</name>
    <name type="common">Amoeba</name>
    <dbReference type="NCBI Taxonomy" id="51637"/>
    <lineage>
        <taxon>Eukaryota</taxon>
        <taxon>Discoba</taxon>
        <taxon>Heterolobosea</taxon>
        <taxon>Tetramitia</taxon>
        <taxon>Eutetramitia</taxon>
        <taxon>Vahlkampfiidae</taxon>
        <taxon>Naegleria</taxon>
    </lineage>
</organism>
<dbReference type="GO" id="GO:0060170">
    <property type="term" value="C:ciliary membrane"/>
    <property type="evidence" value="ECO:0007669"/>
    <property type="project" value="UniProtKB-SubCell"/>
</dbReference>
<sequence length="245" mass="28461">MWTSNQNANSLIANDNFFFPSFTTTAISLADRVNDRKQLSVRFGRYEPDDIDQFQFQLTIPRIPSDSFEKLDLLLEFGMILKNYKNLKVSGLAHINTDLTSCSEVYLNGDFVLKQSYAFHGTDQIETYNTPIIDFASIDSMDQLSIINFLDSSFNREATGKFVQESSFCKQGPNSASQIIVNLNIKIPVQTYSYEVEWFEKAKFAWIQYIAFLPLFWYLFYRVKRFMILRGLVNTRMQSPTKKLI</sequence>